<dbReference type="RefSeq" id="XP_040702381.1">
    <property type="nucleotide sequence ID" value="XM_040852147.1"/>
</dbReference>
<evidence type="ECO:0000313" key="2">
    <source>
        <dbReference type="Proteomes" id="UP000184356"/>
    </source>
</evidence>
<accession>A0A1L9TGQ7</accession>
<dbReference type="VEuPathDB" id="FungiDB:ASPSYDRAFT_89315"/>
<dbReference type="AlphaFoldDB" id="A0A1L9TGQ7"/>
<dbReference type="Proteomes" id="UP000184356">
    <property type="component" value="Unassembled WGS sequence"/>
</dbReference>
<gene>
    <name evidence="1" type="ORF">ASPSYDRAFT_89315</name>
</gene>
<reference evidence="2" key="1">
    <citation type="journal article" date="2017" name="Genome Biol.">
        <title>Comparative genomics reveals high biological diversity and specific adaptations in the industrially and medically important fungal genus Aspergillus.</title>
        <authorList>
            <person name="de Vries R.P."/>
            <person name="Riley R."/>
            <person name="Wiebenga A."/>
            <person name="Aguilar-Osorio G."/>
            <person name="Amillis S."/>
            <person name="Uchima C.A."/>
            <person name="Anderluh G."/>
            <person name="Asadollahi M."/>
            <person name="Askin M."/>
            <person name="Barry K."/>
            <person name="Battaglia E."/>
            <person name="Bayram O."/>
            <person name="Benocci T."/>
            <person name="Braus-Stromeyer S.A."/>
            <person name="Caldana C."/>
            <person name="Canovas D."/>
            <person name="Cerqueira G.C."/>
            <person name="Chen F."/>
            <person name="Chen W."/>
            <person name="Choi C."/>
            <person name="Clum A."/>
            <person name="Dos Santos R.A."/>
            <person name="Damasio A.R."/>
            <person name="Diallinas G."/>
            <person name="Emri T."/>
            <person name="Fekete E."/>
            <person name="Flipphi M."/>
            <person name="Freyberg S."/>
            <person name="Gallo A."/>
            <person name="Gournas C."/>
            <person name="Habgood R."/>
            <person name="Hainaut M."/>
            <person name="Harispe M.L."/>
            <person name="Henrissat B."/>
            <person name="Hilden K.S."/>
            <person name="Hope R."/>
            <person name="Hossain A."/>
            <person name="Karabika E."/>
            <person name="Karaffa L."/>
            <person name="Karanyi Z."/>
            <person name="Krasevec N."/>
            <person name="Kuo A."/>
            <person name="Kusch H."/>
            <person name="LaButti K."/>
            <person name="Lagendijk E.L."/>
            <person name="Lapidus A."/>
            <person name="Levasseur A."/>
            <person name="Lindquist E."/>
            <person name="Lipzen A."/>
            <person name="Logrieco A.F."/>
            <person name="MacCabe A."/>
            <person name="Maekelae M.R."/>
            <person name="Malavazi I."/>
            <person name="Melin P."/>
            <person name="Meyer V."/>
            <person name="Mielnichuk N."/>
            <person name="Miskei M."/>
            <person name="Molnar A.P."/>
            <person name="Mule G."/>
            <person name="Ngan C.Y."/>
            <person name="Orejas M."/>
            <person name="Orosz E."/>
            <person name="Ouedraogo J.P."/>
            <person name="Overkamp K.M."/>
            <person name="Park H.-S."/>
            <person name="Perrone G."/>
            <person name="Piumi F."/>
            <person name="Punt P.J."/>
            <person name="Ram A.F."/>
            <person name="Ramon A."/>
            <person name="Rauscher S."/>
            <person name="Record E."/>
            <person name="Riano-Pachon D.M."/>
            <person name="Robert V."/>
            <person name="Roehrig J."/>
            <person name="Ruller R."/>
            <person name="Salamov A."/>
            <person name="Salih N.S."/>
            <person name="Samson R.A."/>
            <person name="Sandor E."/>
            <person name="Sanguinetti M."/>
            <person name="Schuetze T."/>
            <person name="Sepcic K."/>
            <person name="Shelest E."/>
            <person name="Sherlock G."/>
            <person name="Sophianopoulou V."/>
            <person name="Squina F.M."/>
            <person name="Sun H."/>
            <person name="Susca A."/>
            <person name="Todd R.B."/>
            <person name="Tsang A."/>
            <person name="Unkles S.E."/>
            <person name="van de Wiele N."/>
            <person name="van Rossen-Uffink D."/>
            <person name="Oliveira J.V."/>
            <person name="Vesth T.C."/>
            <person name="Visser J."/>
            <person name="Yu J.-H."/>
            <person name="Zhou M."/>
            <person name="Andersen M.R."/>
            <person name="Archer D.B."/>
            <person name="Baker S.E."/>
            <person name="Benoit I."/>
            <person name="Brakhage A.A."/>
            <person name="Braus G.H."/>
            <person name="Fischer R."/>
            <person name="Frisvad J.C."/>
            <person name="Goldman G.H."/>
            <person name="Houbraken J."/>
            <person name="Oakley B."/>
            <person name="Pocsi I."/>
            <person name="Scazzocchio C."/>
            <person name="Seiboth B."/>
            <person name="vanKuyk P.A."/>
            <person name="Wortman J."/>
            <person name="Dyer P.S."/>
            <person name="Grigoriev I.V."/>
        </authorList>
    </citation>
    <scope>NUCLEOTIDE SEQUENCE [LARGE SCALE GENOMIC DNA]</scope>
    <source>
        <strain evidence="2">CBS 593.65</strain>
    </source>
</reference>
<sequence>MGRTNKVPQIGQDFAGWYHAPSGKRYYGRGTINERGYTHDGSIYWRVCPTGVRPLTKFDCCSTSDEEELLREPDEDEPVRTYGRTGLDHEFVDPYVNDMKKSIMPEEDWPWHLRPFTDRNCNYSFRWRTVPDPSRAAEFGRKTPGLYVTANRMNYVGVGRALKPKMLGKEAKSSLVMPIPGKTDGLYQFFDRERGNNIPFWDMPRAPYPRWESGKAINREKWHAWFDNRPHAAMMPRLDDEHLGAYIAPDGHWYIGKGKVVATGLNQERRGFVYVEPQPGNEHNFVHPFTEEPMADFAACPRPGEGRLVTGQEGEKERHDAEQELAILKDGPAWSRWRSFPRIERIPELGEEYPGLYRPPKAPKREIYLGVGKVIKAGTTDRGRVFVESVPIPDKKEGNYQFFDPFTGKDMPDEYLP</sequence>
<name>A0A1L9TGQ7_9EURO</name>
<organism evidence="1 2">
    <name type="scientific">Aspergillus sydowii CBS 593.65</name>
    <dbReference type="NCBI Taxonomy" id="1036612"/>
    <lineage>
        <taxon>Eukaryota</taxon>
        <taxon>Fungi</taxon>
        <taxon>Dikarya</taxon>
        <taxon>Ascomycota</taxon>
        <taxon>Pezizomycotina</taxon>
        <taxon>Eurotiomycetes</taxon>
        <taxon>Eurotiomycetidae</taxon>
        <taxon>Eurotiales</taxon>
        <taxon>Aspergillaceae</taxon>
        <taxon>Aspergillus</taxon>
        <taxon>Aspergillus subgen. Nidulantes</taxon>
    </lineage>
</organism>
<dbReference type="EMBL" id="KV878586">
    <property type="protein sequence ID" value="OJJ58575.1"/>
    <property type="molecule type" value="Genomic_DNA"/>
</dbReference>
<dbReference type="OrthoDB" id="4509699at2759"/>
<keyword evidence="2" id="KW-1185">Reference proteome</keyword>
<proteinExistence type="predicted"/>
<protein>
    <submittedName>
        <fullName evidence="1">Uncharacterized protein</fullName>
    </submittedName>
</protein>
<dbReference type="GeneID" id="63768220"/>
<evidence type="ECO:0000313" key="1">
    <source>
        <dbReference type="EMBL" id="OJJ58575.1"/>
    </source>
</evidence>